<evidence type="ECO:0000256" key="2">
    <source>
        <dbReference type="SAM" id="MobiDB-lite"/>
    </source>
</evidence>
<protein>
    <recommendedName>
        <fullName evidence="4">C2H2-type domain-containing protein</fullName>
    </recommendedName>
</protein>
<feature type="signal peptide" evidence="3">
    <location>
        <begin position="1"/>
        <end position="17"/>
    </location>
</feature>
<evidence type="ECO:0000313" key="5">
    <source>
        <dbReference type="EMBL" id="OLP97341.1"/>
    </source>
</evidence>
<keyword evidence="1" id="KW-0862">Zinc</keyword>
<feature type="region of interest" description="Disordered" evidence="2">
    <location>
        <begin position="646"/>
        <end position="703"/>
    </location>
</feature>
<feature type="chain" id="PRO_5013203569" description="C2H2-type domain-containing protein" evidence="3">
    <location>
        <begin position="18"/>
        <end position="1654"/>
    </location>
</feature>
<accession>A0A1Q9DQ98</accession>
<evidence type="ECO:0000313" key="6">
    <source>
        <dbReference type="Proteomes" id="UP000186817"/>
    </source>
</evidence>
<feature type="region of interest" description="Disordered" evidence="2">
    <location>
        <begin position="368"/>
        <end position="425"/>
    </location>
</feature>
<proteinExistence type="predicted"/>
<name>A0A1Q9DQ98_SYMMI</name>
<sequence>MVSGFLYFVIVVRTAGCHYAFQRDAESTGVTPERLRYSATGHNSAVIGTAKVDRSAGSTRLLSDILDLGDALYSGLYDSVVPISPQRHPGYAMVMVFSSVLAHCGATGHIPIIIDLSRVGGHYFPTVLPHGITFEQFEAFVRPLTWSHVEDLFIYIGRSPVLFRPGMCADMQAGEVFTVLMQAEPWDALPSFEDLFEPDAAWGPIEHIPRNLTTPAFSVTHDGHRYLLFQADYPHSTVAAAVCSLLRLDSQSVSLHACEGVADLDVQGTACAGVIMVEPLPRQGPDTPPRLFRRDVFVLNDLRVLGQKPFPFYTHSLEVHVPSILARAHCCLPDSYDITVRGGSLEWPDIRFESSATLVYGMELRADSQAFDSDDPSEPDDDDDDDSHPDEGPADDDSTTAPEPDDAALPDHDTDGDTGQRPRRIGSGAQVAVFLGGDPRALRAQQVVHLSTGDAITIATLGTILGTGVSLAAMLLSNAGWDDEAQQPGRQDQGFWVMTDTVPERFALENFQRLRFRQDLAAYLSWPLAAMTVRPTVPRIRDHQDNGWPSSAVLVATRQITRPTRRPPRQFIVVFDLRPVLNGLEWCLFDTPYVARSDLLERFTVDCPLDWEVSITGPPLHHQSGEACFLVEDGQVLTVEYKLTDQATSRGSRSSDEDVDDSASETEADATDSGDSSPDTTARPPRSADRRSRSPREGHDRFDNASRPVALFYTLTSKDIRGANDGYTGTTIPKGRGLLTMGKRDVLKRQFLEAKIRHTVSLEHVVMTSCSARHIQVHIETPRLSLTILVAHAPKILDHDESVVKSFWRERAQDLAKRPARADYIILADANSHMGSVETAAVGPHGAESENREGQLFHRERSVFSIAAVPTLAHLERQLQTAKYGKACGPDAAPAQCARSMYAIHLKASLSLREPTEWRGGALMCLAKRASAALNCTAFRSILLANVTAKAHHRMLRDKPAPHYAAYKTELQSGQLPGAGVDSLALLVRTYQLRAQHLRQFYAITYFDVKSAFYRVIRQVLFPSHARENDADFLALLHGIGVPSSALPELAQHLQQMAVLADANVPEHVMSQTADLFRGSWFRLDACGPLVATLRGTRPGDPLADLLFAFTFGAYLRGAEKALCQGGLQTRNPPFQGATIWPDNSSPSEIGCIAWADDYTHLQMAPTVPRLLACVSKATSILVTQATSLGMELTYERDKTAILLAATCPRQASELLQQDTEGHWGMRVQDTIAQATHLVPVVDSYRHLGSITVANGGVGPEIQFRFSQAQGALKPLKRRLFASPQIPLELRRTLLRSLILSRFVFSCATLILQVKQYRRRWGQLYLQLWRGLCRRTSDSKQVHSYEVLRQAQAPSPLLALAYARSIFLQRVYQHGPDTLRFLLQAHWNEQPSQSWLGQLRGDIRAVAVYVPAAQHLEAFDSPVRALCESYDEDPTWWPKQVRKASEAFQRDLQVWADKLKTSPDISSGRAGSDASPDTFPYECSVCKASFKLRKHLATHQARAHNMYSVARHYVPLPFCLACHGFYHTITRTQSHVKRSPKCLARLVHVIPPMPLAAILEAEDYDRTQRRKLRHGSWQAFIAAAPALVAFGPRAPIFSEALGALDDDTVTIGRLQRQYRPSASTLRWVMSYIEGASKEGSRAGTAEFWLHRPGA</sequence>
<keyword evidence="6" id="KW-1185">Reference proteome</keyword>
<evidence type="ECO:0000256" key="3">
    <source>
        <dbReference type="SAM" id="SignalP"/>
    </source>
</evidence>
<reference evidence="5 6" key="1">
    <citation type="submission" date="2016-02" db="EMBL/GenBank/DDBJ databases">
        <title>Genome analysis of coral dinoflagellate symbionts highlights evolutionary adaptations to a symbiotic lifestyle.</title>
        <authorList>
            <person name="Aranda M."/>
            <person name="Li Y."/>
            <person name="Liew Y.J."/>
            <person name="Baumgarten S."/>
            <person name="Simakov O."/>
            <person name="Wilson M."/>
            <person name="Piel J."/>
            <person name="Ashoor H."/>
            <person name="Bougouffa S."/>
            <person name="Bajic V.B."/>
            <person name="Ryu T."/>
            <person name="Ravasi T."/>
            <person name="Bayer T."/>
            <person name="Micklem G."/>
            <person name="Kim H."/>
            <person name="Bhak J."/>
            <person name="Lajeunesse T.C."/>
            <person name="Voolstra C.R."/>
        </authorList>
    </citation>
    <scope>NUCLEOTIDE SEQUENCE [LARGE SCALE GENOMIC DNA]</scope>
    <source>
        <strain evidence="5 6">CCMP2467</strain>
    </source>
</reference>
<dbReference type="EMBL" id="LSRX01000437">
    <property type="protein sequence ID" value="OLP97341.1"/>
    <property type="molecule type" value="Genomic_DNA"/>
</dbReference>
<dbReference type="InterPro" id="IPR013087">
    <property type="entry name" value="Znf_C2H2_type"/>
</dbReference>
<organism evidence="5 6">
    <name type="scientific">Symbiodinium microadriaticum</name>
    <name type="common">Dinoflagellate</name>
    <name type="synonym">Zooxanthella microadriatica</name>
    <dbReference type="NCBI Taxonomy" id="2951"/>
    <lineage>
        <taxon>Eukaryota</taxon>
        <taxon>Sar</taxon>
        <taxon>Alveolata</taxon>
        <taxon>Dinophyceae</taxon>
        <taxon>Suessiales</taxon>
        <taxon>Symbiodiniaceae</taxon>
        <taxon>Symbiodinium</taxon>
    </lineage>
</organism>
<dbReference type="Proteomes" id="UP000186817">
    <property type="component" value="Unassembled WGS sequence"/>
</dbReference>
<dbReference type="GO" id="GO:0008270">
    <property type="term" value="F:zinc ion binding"/>
    <property type="evidence" value="ECO:0007669"/>
    <property type="project" value="UniProtKB-KW"/>
</dbReference>
<dbReference type="PROSITE" id="PS00028">
    <property type="entry name" value="ZINC_FINGER_C2H2_1"/>
    <property type="match status" value="1"/>
</dbReference>
<keyword evidence="1" id="KW-0863">Zinc-finger</keyword>
<keyword evidence="1" id="KW-0479">Metal-binding</keyword>
<dbReference type="PROSITE" id="PS50157">
    <property type="entry name" value="ZINC_FINGER_C2H2_2"/>
    <property type="match status" value="1"/>
</dbReference>
<feature type="compositionally biased region" description="Acidic residues" evidence="2">
    <location>
        <begin position="372"/>
        <end position="408"/>
    </location>
</feature>
<evidence type="ECO:0000259" key="4">
    <source>
        <dbReference type="PROSITE" id="PS50157"/>
    </source>
</evidence>
<feature type="compositionally biased region" description="Acidic residues" evidence="2">
    <location>
        <begin position="657"/>
        <end position="672"/>
    </location>
</feature>
<evidence type="ECO:0000256" key="1">
    <source>
        <dbReference type="PROSITE-ProRule" id="PRU00042"/>
    </source>
</evidence>
<comment type="caution">
    <text evidence="5">The sequence shown here is derived from an EMBL/GenBank/DDBJ whole genome shotgun (WGS) entry which is preliminary data.</text>
</comment>
<gene>
    <name evidence="5" type="ORF">AK812_SmicGene20343</name>
</gene>
<feature type="domain" description="C2H2-type" evidence="4">
    <location>
        <begin position="1481"/>
        <end position="1504"/>
    </location>
</feature>
<feature type="compositionally biased region" description="Basic and acidic residues" evidence="2">
    <location>
        <begin position="686"/>
        <end position="703"/>
    </location>
</feature>
<dbReference type="OrthoDB" id="10279299at2759"/>
<feature type="compositionally biased region" description="Basic and acidic residues" evidence="2">
    <location>
        <begin position="409"/>
        <end position="420"/>
    </location>
</feature>
<keyword evidence="3" id="KW-0732">Signal</keyword>